<evidence type="ECO:0000256" key="13">
    <source>
        <dbReference type="RuleBase" id="RU003953"/>
    </source>
</evidence>
<evidence type="ECO:0000256" key="5">
    <source>
        <dbReference type="ARBA" id="ARBA00050431"/>
    </source>
</evidence>
<dbReference type="CDD" id="cd05398">
    <property type="entry name" value="NT_ClassII-CCAase"/>
    <property type="match status" value="1"/>
</dbReference>
<evidence type="ECO:0000256" key="2">
    <source>
        <dbReference type="ARBA" id="ARBA00022679"/>
    </source>
</evidence>
<accession>A0A5E8BNX7</accession>
<dbReference type="InterPro" id="IPR032828">
    <property type="entry name" value="PolyA_RNA-bd"/>
</dbReference>
<evidence type="ECO:0000256" key="1">
    <source>
        <dbReference type="ARBA" id="ARBA00007265"/>
    </source>
</evidence>
<dbReference type="RefSeq" id="XP_031853384.1">
    <property type="nucleotide sequence ID" value="XM_031997493.1"/>
</dbReference>
<dbReference type="AlphaFoldDB" id="A0A5E8BNX7"/>
<dbReference type="GO" id="GO:0052929">
    <property type="term" value="F:ATP:3'-cytidine-cytidine-tRNA adenylyltransferase activity"/>
    <property type="evidence" value="ECO:0007669"/>
    <property type="project" value="TreeGrafter"/>
</dbReference>
<gene>
    <name evidence="16" type="ORF">SAPINGB_P002775</name>
</gene>
<evidence type="ECO:0000256" key="11">
    <source>
        <dbReference type="ARBA" id="ARBA00080500"/>
    </source>
</evidence>
<evidence type="ECO:0000313" key="17">
    <source>
        <dbReference type="Proteomes" id="UP000398389"/>
    </source>
</evidence>
<dbReference type="GO" id="GO:0001680">
    <property type="term" value="P:tRNA 3'-terminal CCA addition"/>
    <property type="evidence" value="ECO:0007669"/>
    <property type="project" value="UniProtKB-ARBA"/>
</dbReference>
<dbReference type="InterPro" id="IPR043519">
    <property type="entry name" value="NT_sf"/>
</dbReference>
<dbReference type="GO" id="GO:0000166">
    <property type="term" value="F:nucleotide binding"/>
    <property type="evidence" value="ECO:0007669"/>
    <property type="project" value="UniProtKB-KW"/>
</dbReference>
<dbReference type="InterPro" id="IPR002646">
    <property type="entry name" value="PolA_pol_head_dom"/>
</dbReference>
<evidence type="ECO:0000256" key="3">
    <source>
        <dbReference type="ARBA" id="ARBA00022741"/>
    </source>
</evidence>
<keyword evidence="2 13" id="KW-0808">Transferase</keyword>
<evidence type="ECO:0000256" key="7">
    <source>
        <dbReference type="ARBA" id="ARBA00066885"/>
    </source>
</evidence>
<dbReference type="GO" id="GO:0003723">
    <property type="term" value="F:RNA binding"/>
    <property type="evidence" value="ECO:0007669"/>
    <property type="project" value="UniProtKB-KW"/>
</dbReference>
<dbReference type="Pfam" id="PF12627">
    <property type="entry name" value="PolyA_pol_RNAbd"/>
    <property type="match status" value="1"/>
</dbReference>
<comment type="catalytic activity">
    <reaction evidence="5">
        <text>a tRNA precursor + 2 CTP + ATP = a tRNA with a 3' CCA end + 3 diphosphate</text>
        <dbReference type="Rhea" id="RHEA:14433"/>
        <dbReference type="Rhea" id="RHEA-COMP:10465"/>
        <dbReference type="Rhea" id="RHEA-COMP:10468"/>
        <dbReference type="ChEBI" id="CHEBI:30616"/>
        <dbReference type="ChEBI" id="CHEBI:33019"/>
        <dbReference type="ChEBI" id="CHEBI:37563"/>
        <dbReference type="ChEBI" id="CHEBI:74896"/>
        <dbReference type="ChEBI" id="CHEBI:83071"/>
        <dbReference type="EC" id="2.7.7.72"/>
    </reaction>
</comment>
<proteinExistence type="inferred from homology"/>
<dbReference type="FunFam" id="3.30.460.10:FF:000019">
    <property type="entry name" value="tRNA nucleotidyltransferase cca2"/>
    <property type="match status" value="1"/>
</dbReference>
<sequence>MSFSIPYTKINPEIYRPGETVKLTLQLTDQEQKIRDLVVLYCKYYNETKKNTSQNINDSSEPTEPLIARITGGWVRDKLLGRQSHDIDIAINSLTGLDFAEGMIDYILTHGDVLTEHGLGPIEPRSIHKIERNPEKSKHLETATTKLYDLFIDIVNLRSEEYAEDSRIPTIMTFGTAEQDAFRRDATVNALFYNLQENCVEDLTGRGLQDLRDGIIRTPLPPFETFNDDPLRVLRLIRFASTFGFQIASETLDAMSDPRIKEALMLKISRERVGVELAKALTSTRPQVCLMLLHYLNLHNAVFYLPEGYHPKNITGSKSVELPEDNSIEAVASAKIAFQKAHPYLAQQIAGPQPGTSESESTIATAKKLHFWLALALNHLEGILGATDKPRESPLIALAAARIIRVGVKLSSHDADTVARCHLAHSQDLSYFGVPSSKLTGMDYVRGASRKELGLLVRKCGQQWGLLFYYCLVKDLTILYERTGLAQELSEREEEPKGTAEVLEFYHSLVERIITELGLADAWALKPILNGKDVQSVFGAKKGGPWLTNALAALIELQLENPDTTKDSAKAYLLENKSKLYPE</sequence>
<dbReference type="PANTHER" id="PTHR13734">
    <property type="entry name" value="TRNA-NUCLEOTIDYLTRANSFERASE"/>
    <property type="match status" value="1"/>
</dbReference>
<dbReference type="EC" id="2.7.7.72" evidence="7"/>
<name>A0A5E8BNX7_9ASCO</name>
<dbReference type="EMBL" id="CABVLU010000002">
    <property type="protein sequence ID" value="VVT50473.1"/>
    <property type="molecule type" value="Genomic_DNA"/>
</dbReference>
<keyword evidence="4 13" id="KW-0694">RNA-binding</keyword>
<feature type="domain" description="tRNA nucleotidyltransferase/poly(A) polymerase RNA and SrmB- binding" evidence="15">
    <location>
        <begin position="244"/>
        <end position="306"/>
    </location>
</feature>
<dbReference type="Gene3D" id="1.10.3090.10">
    <property type="entry name" value="cca-adding enzyme, domain 2"/>
    <property type="match status" value="1"/>
</dbReference>
<evidence type="ECO:0000256" key="12">
    <source>
        <dbReference type="ARBA" id="ARBA00082324"/>
    </source>
</evidence>
<evidence type="ECO:0000259" key="14">
    <source>
        <dbReference type="Pfam" id="PF01743"/>
    </source>
</evidence>
<dbReference type="Proteomes" id="UP000398389">
    <property type="component" value="Unassembled WGS sequence"/>
</dbReference>
<evidence type="ECO:0000256" key="6">
    <source>
        <dbReference type="ARBA" id="ARBA00056517"/>
    </source>
</evidence>
<dbReference type="Gene3D" id="3.30.460.10">
    <property type="entry name" value="Beta Polymerase, domain 2"/>
    <property type="match status" value="1"/>
</dbReference>
<organism evidence="16 17">
    <name type="scientific">Magnusiomyces paraingens</name>
    <dbReference type="NCBI Taxonomy" id="2606893"/>
    <lineage>
        <taxon>Eukaryota</taxon>
        <taxon>Fungi</taxon>
        <taxon>Dikarya</taxon>
        <taxon>Ascomycota</taxon>
        <taxon>Saccharomycotina</taxon>
        <taxon>Dipodascomycetes</taxon>
        <taxon>Dipodascales</taxon>
        <taxon>Dipodascaceae</taxon>
        <taxon>Magnusiomyces</taxon>
    </lineage>
</organism>
<protein>
    <recommendedName>
        <fullName evidence="8">CCA tRNA nucleotidyltransferase, mitochondrial</fullName>
        <ecNumber evidence="7">2.7.7.72</ecNumber>
    </recommendedName>
    <alternativeName>
        <fullName evidence="10">CCA-adding enzyme</fullName>
    </alternativeName>
    <alternativeName>
        <fullName evidence="9">tRNA CCA-pyrophosphorylase</fullName>
    </alternativeName>
    <alternativeName>
        <fullName evidence="11">tRNA adenylyltransferase</fullName>
    </alternativeName>
    <alternativeName>
        <fullName evidence="12">tRNA nucleotidyltransferase</fullName>
    </alternativeName>
</protein>
<dbReference type="OrthoDB" id="445712at2759"/>
<keyword evidence="17" id="KW-1185">Reference proteome</keyword>
<dbReference type="Pfam" id="PF01743">
    <property type="entry name" value="PolyA_pol"/>
    <property type="match status" value="1"/>
</dbReference>
<evidence type="ECO:0000313" key="16">
    <source>
        <dbReference type="EMBL" id="VVT50473.1"/>
    </source>
</evidence>
<comment type="function">
    <text evidence="6">Nucleotidyltransferase that catalyzes the addition and repair of the essential 3'-terminal CCA sequence in tRNAs, which is necessary for the attachment of amino acids to the 3' terminus of tRNA molecules, using CTP and ATP as substrates. tRNA 3'-terminal CCA addition is required both for tRNA processing and repair. Also involved in tRNA surveillance by mediating tandem CCA addition to generate a CCACCA at the 3' terminus of unstable tRNAs. While stable tRNAs receive only 3'-terminal CCA, unstable tRNAs are marked with CCACCA and rapidly degraded. The structural flexibility of RNA controls the choice between CCA versus CCACCA addition: following the first CCA addition cycle, nucleotide-binding to the active site triggers a clockwise screw motion, producing torque on the RNA. This ejects stable RNAs, whereas unstable RNAs are refolded while bound to the enzyme and subjected to a second CCA catalytic cycle.</text>
</comment>
<evidence type="ECO:0000256" key="9">
    <source>
        <dbReference type="ARBA" id="ARBA00076038"/>
    </source>
</evidence>
<comment type="similarity">
    <text evidence="1 13">Belongs to the tRNA nucleotidyltransferase/poly(A) polymerase family.</text>
</comment>
<evidence type="ECO:0000256" key="4">
    <source>
        <dbReference type="ARBA" id="ARBA00022884"/>
    </source>
</evidence>
<dbReference type="SUPFAM" id="SSF81891">
    <property type="entry name" value="Poly A polymerase C-terminal region-like"/>
    <property type="match status" value="1"/>
</dbReference>
<dbReference type="GeneID" id="43581593"/>
<dbReference type="GO" id="GO:0052927">
    <property type="term" value="F:CC tRNA cytidylyltransferase activity"/>
    <property type="evidence" value="ECO:0007669"/>
    <property type="project" value="TreeGrafter"/>
</dbReference>
<dbReference type="GO" id="GO:0004810">
    <property type="term" value="F:CCA tRNA nucleotidyltransferase activity"/>
    <property type="evidence" value="ECO:0007669"/>
    <property type="project" value="UniProtKB-EC"/>
</dbReference>
<evidence type="ECO:0000259" key="15">
    <source>
        <dbReference type="Pfam" id="PF12627"/>
    </source>
</evidence>
<dbReference type="PANTHER" id="PTHR13734:SF5">
    <property type="entry name" value="CCA TRNA NUCLEOTIDYLTRANSFERASE, MITOCHONDRIAL"/>
    <property type="match status" value="1"/>
</dbReference>
<evidence type="ECO:0000256" key="8">
    <source>
        <dbReference type="ARBA" id="ARBA00072969"/>
    </source>
</evidence>
<dbReference type="SUPFAM" id="SSF81301">
    <property type="entry name" value="Nucleotidyltransferase"/>
    <property type="match status" value="1"/>
</dbReference>
<keyword evidence="3" id="KW-0547">Nucleotide-binding</keyword>
<reference evidence="16 17" key="1">
    <citation type="submission" date="2019-09" db="EMBL/GenBank/DDBJ databases">
        <authorList>
            <person name="Brejova B."/>
        </authorList>
    </citation>
    <scope>NUCLEOTIDE SEQUENCE [LARGE SCALE GENOMIC DNA]</scope>
</reference>
<dbReference type="GO" id="GO:0005739">
    <property type="term" value="C:mitochondrion"/>
    <property type="evidence" value="ECO:0007669"/>
    <property type="project" value="UniProtKB-ARBA"/>
</dbReference>
<feature type="domain" description="Poly A polymerase head" evidence="14">
    <location>
        <begin position="68"/>
        <end position="217"/>
    </location>
</feature>
<evidence type="ECO:0000256" key="10">
    <source>
        <dbReference type="ARBA" id="ARBA00077436"/>
    </source>
</evidence>